<organism evidence="7 8">
    <name type="scientific">Nicoletella semolina</name>
    <dbReference type="NCBI Taxonomy" id="271160"/>
    <lineage>
        <taxon>Bacteria</taxon>
        <taxon>Pseudomonadati</taxon>
        <taxon>Pseudomonadota</taxon>
        <taxon>Gammaproteobacteria</taxon>
        <taxon>Pasteurellales</taxon>
        <taxon>Pasteurellaceae</taxon>
        <taxon>Nicoletella</taxon>
    </lineage>
</organism>
<evidence type="ECO:0000259" key="5">
    <source>
        <dbReference type="Pfam" id="PF03968"/>
    </source>
</evidence>
<dbReference type="GO" id="GO:0009279">
    <property type="term" value="C:cell outer membrane"/>
    <property type="evidence" value="ECO:0007669"/>
    <property type="project" value="UniProtKB-SubCell"/>
</dbReference>
<dbReference type="HAMAP" id="MF_01411">
    <property type="entry name" value="LPS_assembly_LptD"/>
    <property type="match status" value="1"/>
</dbReference>
<keyword evidence="3 4" id="KW-0998">Cell outer membrane</keyword>
<dbReference type="InterPro" id="IPR020889">
    <property type="entry name" value="LipoPS_assembly_LptD"/>
</dbReference>
<dbReference type="GO" id="GO:0015920">
    <property type="term" value="P:lipopolysaccharide transport"/>
    <property type="evidence" value="ECO:0007669"/>
    <property type="project" value="InterPro"/>
</dbReference>
<comment type="similarity">
    <text evidence="4">Belongs to the LptD family.</text>
</comment>
<keyword evidence="1 4" id="KW-0732">Signal</keyword>
<comment type="caution">
    <text evidence="7">The sequence shown here is derived from an EMBL/GenBank/DDBJ whole genome shotgun (WGS) entry which is preliminary data.</text>
</comment>
<keyword evidence="2 4" id="KW-0472">Membrane</keyword>
<dbReference type="Proteomes" id="UP000295537">
    <property type="component" value="Unassembled WGS sequence"/>
</dbReference>
<dbReference type="RefSeq" id="WP_132502097.1">
    <property type="nucleotide sequence ID" value="NZ_LVXA01000001.1"/>
</dbReference>
<gene>
    <name evidence="4" type="primary">lptD</name>
    <name evidence="7" type="ORF">EV693_11921</name>
</gene>
<sequence length="776" mass="89824">MRLHHYSLLTFTIITASYSQLAIADLKHQCLLGVPQFTGEVIQGDQTNLPIYIEADRAIIHQLNKATYIGDVDIQQGNRLLNAEEVNVEQNGEHSRNAYLRGAFSYQDALIHATGRDARVNLTHLESELAQVDYQLVGRQGRGKADNVVVNQTRRRMKNATFTACLPDDNAWAIDASEMVQHIEEEYAEMWHARFKVMGVPIFYSPYLQFPIGDRRRSGLLIPNISHSSRDGYIYSQPFYWNIASNADMTITPTYFSRRGWQISPEYRYLMPIGEGKIAAEYLHDDELPSWRNKDRSRHLLFWQHNANFLTNWRFTADYTRVSDRHYFSDFNSQYGHNTDGYASQHFKLGYYQPRYNISITAKKFQTFDESGSKPYRVFPQIDFNFYQRNVLNRTNFSLFAQIARFENNSHEMPRAWRFHLEPALDIPFVSRLGSVNVETKLYATQYAQQAGQQAVEKIKKNVTRVLPQLKVDLSTTLVATKPLFNTFNQTLEPRLQYLYRPYVDQKVIGPSSRYNLGLGYDSALLQQDYFSLFEDRRYSGLDRIASANQITLGGTTRLFNSKTGAEIFNLSAGQIYHLNPSRVDSLAGNSTAKRSSSWAIESNWKLHQHWNWHSTYQYDTRLNETALANMSLQFKLNMDKVIQLNYRYASKNYIDQNLSHNRYGQDIKQVGMTAGWELTDNVSLMVGYYQDIALKKPVESQFGITYNSCCWNVSLYTARSLASTPQGKHDTINDIYYNNHFGINFELRFGTHYNNGVSRMLKRGIIPYTEAFNIN</sequence>
<reference evidence="7 8" key="1">
    <citation type="submission" date="2019-03" db="EMBL/GenBank/DDBJ databases">
        <title>Genomic Encyclopedia of Type Strains, Phase IV (KMG-IV): sequencing the most valuable type-strain genomes for metagenomic binning, comparative biology and taxonomic classification.</title>
        <authorList>
            <person name="Goeker M."/>
        </authorList>
    </citation>
    <scope>NUCLEOTIDE SEQUENCE [LARGE SCALE GENOMIC DNA]</scope>
    <source>
        <strain evidence="7 8">DSM 16380</strain>
    </source>
</reference>
<evidence type="ECO:0000256" key="1">
    <source>
        <dbReference type="ARBA" id="ARBA00022729"/>
    </source>
</evidence>
<dbReference type="GO" id="GO:1990351">
    <property type="term" value="C:transporter complex"/>
    <property type="evidence" value="ECO:0007669"/>
    <property type="project" value="TreeGrafter"/>
</dbReference>
<dbReference type="PANTHER" id="PTHR30189">
    <property type="entry name" value="LPS-ASSEMBLY PROTEIN"/>
    <property type="match status" value="1"/>
</dbReference>
<comment type="function">
    <text evidence="4">Together with LptE, is involved in the assembly of lipopolysaccharide (LPS) at the surface of the outer membrane.</text>
</comment>
<dbReference type="InterPro" id="IPR050218">
    <property type="entry name" value="LptD"/>
</dbReference>
<dbReference type="Pfam" id="PF03968">
    <property type="entry name" value="LptD_N"/>
    <property type="match status" value="1"/>
</dbReference>
<proteinExistence type="inferred from homology"/>
<comment type="subunit">
    <text evidence="4">Component of the lipopolysaccharide transport and assembly complex. Interacts with LptE and LptA.</text>
</comment>
<feature type="domain" description="LptD C-terminal" evidence="6">
    <location>
        <begin position="297"/>
        <end position="682"/>
    </location>
</feature>
<evidence type="ECO:0000256" key="3">
    <source>
        <dbReference type="ARBA" id="ARBA00023237"/>
    </source>
</evidence>
<evidence type="ECO:0000256" key="4">
    <source>
        <dbReference type="HAMAP-Rule" id="MF_01411"/>
    </source>
</evidence>
<feature type="domain" description="Organic solvent tolerance-like N-terminal" evidence="5">
    <location>
        <begin position="52"/>
        <end position="186"/>
    </location>
</feature>
<evidence type="ECO:0000313" key="7">
    <source>
        <dbReference type="EMBL" id="TCP15311.1"/>
    </source>
</evidence>
<dbReference type="AlphaFoldDB" id="A0A4R2N4A9"/>
<dbReference type="Pfam" id="PF04453">
    <property type="entry name" value="LptD"/>
    <property type="match status" value="1"/>
</dbReference>
<evidence type="ECO:0000313" key="8">
    <source>
        <dbReference type="Proteomes" id="UP000295537"/>
    </source>
</evidence>
<comment type="caution">
    <text evidence="4">Lacks conserved residue(s) required for the propagation of feature annotation.</text>
</comment>
<name>A0A4R2N4A9_9PAST</name>
<comment type="subcellular location">
    <subcellularLocation>
        <location evidence="4">Cell outer membrane</location>
    </subcellularLocation>
</comment>
<dbReference type="PANTHER" id="PTHR30189:SF1">
    <property type="entry name" value="LPS-ASSEMBLY PROTEIN LPTD"/>
    <property type="match status" value="1"/>
</dbReference>
<dbReference type="NCBIfam" id="NF002997">
    <property type="entry name" value="PRK03761.1"/>
    <property type="match status" value="1"/>
</dbReference>
<protein>
    <recommendedName>
        <fullName evidence="4">LPS-assembly protein LptD</fullName>
    </recommendedName>
</protein>
<dbReference type="GO" id="GO:0043165">
    <property type="term" value="P:Gram-negative-bacterium-type cell outer membrane assembly"/>
    <property type="evidence" value="ECO:0007669"/>
    <property type="project" value="UniProtKB-UniRule"/>
</dbReference>
<dbReference type="Gene3D" id="2.60.450.10">
    <property type="entry name" value="Lipopolysaccharide (LPS) transport protein A like domain"/>
    <property type="match status" value="1"/>
</dbReference>
<dbReference type="EMBL" id="SLXJ01000019">
    <property type="protein sequence ID" value="TCP15311.1"/>
    <property type="molecule type" value="Genomic_DNA"/>
</dbReference>
<accession>A0A4R2N4A9</accession>
<dbReference type="OrthoDB" id="9760225at2"/>
<evidence type="ECO:0000256" key="2">
    <source>
        <dbReference type="ARBA" id="ARBA00023136"/>
    </source>
</evidence>
<dbReference type="InterPro" id="IPR005653">
    <property type="entry name" value="OstA-like_N"/>
</dbReference>
<keyword evidence="8" id="KW-1185">Reference proteome</keyword>
<dbReference type="InterPro" id="IPR007543">
    <property type="entry name" value="LptD_C"/>
</dbReference>
<evidence type="ECO:0000259" key="6">
    <source>
        <dbReference type="Pfam" id="PF04453"/>
    </source>
</evidence>